<name>A0A1V9YK49_ACHHY</name>
<organism evidence="2 3">
    <name type="scientific">Achlya hypogyna</name>
    <name type="common">Oomycete</name>
    <name type="synonym">Protoachlya hypogyna</name>
    <dbReference type="NCBI Taxonomy" id="1202772"/>
    <lineage>
        <taxon>Eukaryota</taxon>
        <taxon>Sar</taxon>
        <taxon>Stramenopiles</taxon>
        <taxon>Oomycota</taxon>
        <taxon>Saprolegniomycetes</taxon>
        <taxon>Saprolegniales</taxon>
        <taxon>Achlyaceae</taxon>
        <taxon>Achlya</taxon>
    </lineage>
</organism>
<feature type="transmembrane region" description="Helical" evidence="1">
    <location>
        <begin position="141"/>
        <end position="161"/>
    </location>
</feature>
<dbReference type="Pfam" id="PF14494">
    <property type="entry name" value="DUF4436"/>
    <property type="match status" value="1"/>
</dbReference>
<dbReference type="EMBL" id="JNBR01001529">
    <property type="protein sequence ID" value="OQR86089.1"/>
    <property type="molecule type" value="Genomic_DNA"/>
</dbReference>
<keyword evidence="3" id="KW-1185">Reference proteome</keyword>
<feature type="transmembrane region" description="Helical" evidence="1">
    <location>
        <begin position="73"/>
        <end position="102"/>
    </location>
</feature>
<evidence type="ECO:0000313" key="3">
    <source>
        <dbReference type="Proteomes" id="UP000243579"/>
    </source>
</evidence>
<dbReference type="AlphaFoldDB" id="A0A1V9YK49"/>
<evidence type="ECO:0000313" key="2">
    <source>
        <dbReference type="EMBL" id="OQR86089.1"/>
    </source>
</evidence>
<accession>A0A1V9YK49</accession>
<evidence type="ECO:0008006" key="4">
    <source>
        <dbReference type="Google" id="ProtNLM"/>
    </source>
</evidence>
<gene>
    <name evidence="2" type="ORF">ACHHYP_10962</name>
</gene>
<evidence type="ECO:0000256" key="1">
    <source>
        <dbReference type="SAM" id="Phobius"/>
    </source>
</evidence>
<proteinExistence type="predicted"/>
<dbReference type="Proteomes" id="UP000243579">
    <property type="component" value="Unassembled WGS sequence"/>
</dbReference>
<keyword evidence="1" id="KW-0812">Transmembrane</keyword>
<reference evidence="2 3" key="1">
    <citation type="journal article" date="2014" name="Genome Biol. Evol.">
        <title>The secreted proteins of Achlya hypogyna and Thraustotheca clavata identify the ancestral oomycete secretome and reveal gene acquisitions by horizontal gene transfer.</title>
        <authorList>
            <person name="Misner I."/>
            <person name="Blouin N."/>
            <person name="Leonard G."/>
            <person name="Richards T.A."/>
            <person name="Lane C.E."/>
        </authorList>
    </citation>
    <scope>NUCLEOTIDE SEQUENCE [LARGE SCALE GENOMIC DNA]</scope>
    <source>
        <strain evidence="2 3">ATCC 48635</strain>
    </source>
</reference>
<comment type="caution">
    <text evidence="2">The sequence shown here is derived from an EMBL/GenBank/DDBJ whole genome shotgun (WGS) entry which is preliminary data.</text>
</comment>
<dbReference type="OrthoDB" id="78699at2759"/>
<keyword evidence="1" id="KW-0472">Membrane</keyword>
<keyword evidence="1" id="KW-1133">Transmembrane helix</keyword>
<sequence>MYPFDEYEAPLALQGRVVVANSSASKPIPVNLAIYTSANFNWEYTVGQDRTLNGPGTTGPLGRIVIIAKRHALFFSYIIIMWVGIWVVGVALAYIACATMIWKRKPVENPMVYFSGLIVVPIFRNTAPGAPPYGCFFDMTATYLSLLVASMGMLSATITCMNTPPKEEL</sequence>
<protein>
    <recommendedName>
        <fullName evidence="4">Transmembrane protein</fullName>
    </recommendedName>
</protein>
<dbReference type="InterPro" id="IPR027948">
    <property type="entry name" value="DUF4436"/>
</dbReference>